<dbReference type="OrthoDB" id="26899at2759"/>
<dbReference type="Gene3D" id="3.30.40.10">
    <property type="entry name" value="Zinc/RING finger domain, C3HC4 (zinc finger)"/>
    <property type="match status" value="1"/>
</dbReference>
<evidence type="ECO:0000256" key="8">
    <source>
        <dbReference type="ARBA" id="ARBA00022833"/>
    </source>
</evidence>
<comment type="subcellular location">
    <subcellularLocation>
        <location evidence="1 12 14">Nucleus</location>
    </subcellularLocation>
</comment>
<evidence type="ECO:0000256" key="2">
    <source>
        <dbReference type="ARBA" id="ARBA00004718"/>
    </source>
</evidence>
<evidence type="ECO:0000256" key="16">
    <source>
        <dbReference type="SAM" id="MobiDB-lite"/>
    </source>
</evidence>
<dbReference type="GO" id="GO:0000724">
    <property type="term" value="P:double-strand break repair via homologous recombination"/>
    <property type="evidence" value="ECO:0007669"/>
    <property type="project" value="InterPro"/>
</dbReference>
<dbReference type="GO" id="GO:0008270">
    <property type="term" value="F:zinc ion binding"/>
    <property type="evidence" value="ECO:0007669"/>
    <property type="project" value="UniProtKB-KW"/>
</dbReference>
<dbReference type="Proteomes" id="UP001152561">
    <property type="component" value="Unassembled WGS sequence"/>
</dbReference>
<feature type="compositionally biased region" description="Polar residues" evidence="16">
    <location>
        <begin position="1"/>
        <end position="11"/>
    </location>
</feature>
<dbReference type="SUPFAM" id="SSF46689">
    <property type="entry name" value="Homeodomain-like"/>
    <property type="match status" value="1"/>
</dbReference>
<dbReference type="SMART" id="SM00389">
    <property type="entry name" value="HOX"/>
    <property type="match status" value="1"/>
</dbReference>
<dbReference type="PANTHER" id="PTHR21330:SF1">
    <property type="entry name" value="E3 SUMO-PROTEIN LIGASE NSE2"/>
    <property type="match status" value="1"/>
</dbReference>
<name>A0A9Q1LAE7_9SOLA</name>
<feature type="domain" description="Homeobox" evidence="17">
    <location>
        <begin position="12"/>
        <end position="72"/>
    </location>
</feature>
<dbReference type="GO" id="GO:0003677">
    <property type="term" value="F:DNA binding"/>
    <property type="evidence" value="ECO:0007669"/>
    <property type="project" value="UniProtKB-UniRule"/>
</dbReference>
<dbReference type="CDD" id="cd00086">
    <property type="entry name" value="homeodomain"/>
    <property type="match status" value="1"/>
</dbReference>
<gene>
    <name evidence="19" type="ORF">K7X08_012273</name>
</gene>
<dbReference type="InterPro" id="IPR013083">
    <property type="entry name" value="Znf_RING/FYVE/PHD"/>
</dbReference>
<dbReference type="AlphaFoldDB" id="A0A9Q1LAE7"/>
<organism evidence="19 20">
    <name type="scientific">Anisodus acutangulus</name>
    <dbReference type="NCBI Taxonomy" id="402998"/>
    <lineage>
        <taxon>Eukaryota</taxon>
        <taxon>Viridiplantae</taxon>
        <taxon>Streptophyta</taxon>
        <taxon>Embryophyta</taxon>
        <taxon>Tracheophyta</taxon>
        <taxon>Spermatophyta</taxon>
        <taxon>Magnoliopsida</taxon>
        <taxon>eudicotyledons</taxon>
        <taxon>Gunneridae</taxon>
        <taxon>Pentapetalae</taxon>
        <taxon>asterids</taxon>
        <taxon>lamiids</taxon>
        <taxon>Solanales</taxon>
        <taxon>Solanaceae</taxon>
        <taxon>Solanoideae</taxon>
        <taxon>Hyoscyameae</taxon>
        <taxon>Anisodus</taxon>
    </lineage>
</organism>
<keyword evidence="10 12" id="KW-0371">Homeobox</keyword>
<keyword evidence="7" id="KW-0833">Ubl conjugation pathway</keyword>
<feature type="coiled-coil region" evidence="15">
    <location>
        <begin position="64"/>
        <end position="112"/>
    </location>
</feature>
<dbReference type="InterPro" id="IPR026846">
    <property type="entry name" value="Nse2(Mms21)"/>
</dbReference>
<dbReference type="PROSITE" id="PS51044">
    <property type="entry name" value="ZF_SP_RING"/>
    <property type="match status" value="1"/>
</dbReference>
<dbReference type="GO" id="GO:0005634">
    <property type="term" value="C:nucleus"/>
    <property type="evidence" value="ECO:0007669"/>
    <property type="project" value="UniProtKB-SubCell"/>
</dbReference>
<feature type="region of interest" description="Disordered" evidence="16">
    <location>
        <begin position="326"/>
        <end position="345"/>
    </location>
</feature>
<evidence type="ECO:0000256" key="5">
    <source>
        <dbReference type="ARBA" id="ARBA00022723"/>
    </source>
</evidence>
<evidence type="ECO:0000256" key="12">
    <source>
        <dbReference type="PROSITE-ProRule" id="PRU00108"/>
    </source>
</evidence>
<proteinExistence type="inferred from homology"/>
<protein>
    <submittedName>
        <fullName evidence="19">Uncharacterized protein</fullName>
    </submittedName>
</protein>
<evidence type="ECO:0000256" key="3">
    <source>
        <dbReference type="ARBA" id="ARBA00008212"/>
    </source>
</evidence>
<comment type="similarity">
    <text evidence="3">Belongs to the NSE2 family.</text>
</comment>
<feature type="domain" description="SP-RING-type" evidence="18">
    <location>
        <begin position="255"/>
        <end position="343"/>
    </location>
</feature>
<dbReference type="InterPro" id="IPR001356">
    <property type="entry name" value="HD"/>
</dbReference>
<evidence type="ECO:0000256" key="15">
    <source>
        <dbReference type="SAM" id="Coils"/>
    </source>
</evidence>
<evidence type="ECO:0000256" key="10">
    <source>
        <dbReference type="ARBA" id="ARBA00023155"/>
    </source>
</evidence>
<dbReference type="InterPro" id="IPR017970">
    <property type="entry name" value="Homeobox_CS"/>
</dbReference>
<dbReference type="PROSITE" id="PS50071">
    <property type="entry name" value="HOMEOBOX_2"/>
    <property type="match status" value="1"/>
</dbReference>
<evidence type="ECO:0000313" key="20">
    <source>
        <dbReference type="Proteomes" id="UP001152561"/>
    </source>
</evidence>
<sequence length="345" mass="39427">MNSSFNSQNLQKYPKHNKKKLNQEQVKLLEASFDSTKKLEPEKKFKLAKELGVPPRQISIWYQNRRARWKNQNMENEYNALQVKLENALSEKMQLEKETETLRRELEKANEMLIALKSGAQGQIRECTLSSSCCEDVISYSTTTWEIRKAVAVMKDIAVHLERDERTEMVKDLEAGAIQLLAASDECMNLSEAIQSIGDELEPGPEPTNFKKFDEEITKSKARSSSHAQNQPLLRQFWEAIWHVHHAGQPMPGDEQEDIVMTSTQCNLLNVTCPLSGKPVTELAEPVRSMDCKHIYEKKAIMQYIKSKTTGGRCPFAEIDEVRSMSKQNGPDAIEDFTTLDEEED</sequence>
<feature type="region of interest" description="Disordered" evidence="16">
    <location>
        <begin position="1"/>
        <end position="21"/>
    </location>
</feature>
<dbReference type="PROSITE" id="PS00027">
    <property type="entry name" value="HOMEOBOX_1"/>
    <property type="match status" value="1"/>
</dbReference>
<dbReference type="SUPFAM" id="SSF57850">
    <property type="entry name" value="RING/U-box"/>
    <property type="match status" value="1"/>
</dbReference>
<keyword evidence="4" id="KW-0808">Transferase</keyword>
<dbReference type="EMBL" id="JAJAGQ010000020">
    <property type="protein sequence ID" value="KAJ8532350.1"/>
    <property type="molecule type" value="Genomic_DNA"/>
</dbReference>
<dbReference type="Pfam" id="PF11789">
    <property type="entry name" value="zf-Nse"/>
    <property type="match status" value="1"/>
</dbReference>
<keyword evidence="9 12" id="KW-0238">DNA-binding</keyword>
<evidence type="ECO:0000256" key="9">
    <source>
        <dbReference type="ARBA" id="ARBA00023125"/>
    </source>
</evidence>
<evidence type="ECO:0000259" key="18">
    <source>
        <dbReference type="PROSITE" id="PS51044"/>
    </source>
</evidence>
<keyword evidence="8" id="KW-0862">Zinc</keyword>
<dbReference type="GO" id="GO:0000981">
    <property type="term" value="F:DNA-binding transcription factor activity, RNA polymerase II-specific"/>
    <property type="evidence" value="ECO:0007669"/>
    <property type="project" value="InterPro"/>
</dbReference>
<evidence type="ECO:0000256" key="11">
    <source>
        <dbReference type="ARBA" id="ARBA00023242"/>
    </source>
</evidence>
<evidence type="ECO:0000256" key="14">
    <source>
        <dbReference type="RuleBase" id="RU000682"/>
    </source>
</evidence>
<comment type="caution">
    <text evidence="19">The sequence shown here is derived from an EMBL/GenBank/DDBJ whole genome shotgun (WGS) entry which is preliminary data.</text>
</comment>
<dbReference type="Pfam" id="PF00046">
    <property type="entry name" value="Homeodomain"/>
    <property type="match status" value="1"/>
</dbReference>
<dbReference type="GO" id="GO:0030915">
    <property type="term" value="C:Smc5-Smc6 complex"/>
    <property type="evidence" value="ECO:0007669"/>
    <property type="project" value="InterPro"/>
</dbReference>
<dbReference type="GO" id="GO:0061665">
    <property type="term" value="F:SUMO ligase activity"/>
    <property type="evidence" value="ECO:0007669"/>
    <property type="project" value="TreeGrafter"/>
</dbReference>
<keyword evidence="15" id="KW-0175">Coiled coil</keyword>
<keyword evidence="20" id="KW-1185">Reference proteome</keyword>
<dbReference type="PANTHER" id="PTHR21330">
    <property type="entry name" value="E3 SUMO-PROTEIN LIGASE NSE2"/>
    <property type="match status" value="1"/>
</dbReference>
<dbReference type="InterPro" id="IPR004181">
    <property type="entry name" value="Znf_MIZ"/>
</dbReference>
<evidence type="ECO:0000256" key="6">
    <source>
        <dbReference type="ARBA" id="ARBA00022771"/>
    </source>
</evidence>
<evidence type="ECO:0000256" key="4">
    <source>
        <dbReference type="ARBA" id="ARBA00022679"/>
    </source>
</evidence>
<comment type="pathway">
    <text evidence="2">Protein modification; protein sumoylation.</text>
</comment>
<dbReference type="InterPro" id="IPR009057">
    <property type="entry name" value="Homeodomain-like_sf"/>
</dbReference>
<accession>A0A9Q1LAE7</accession>
<evidence type="ECO:0000256" key="1">
    <source>
        <dbReference type="ARBA" id="ARBA00004123"/>
    </source>
</evidence>
<evidence type="ECO:0000259" key="17">
    <source>
        <dbReference type="PROSITE" id="PS50071"/>
    </source>
</evidence>
<evidence type="ECO:0000313" key="19">
    <source>
        <dbReference type="EMBL" id="KAJ8532350.1"/>
    </source>
</evidence>
<evidence type="ECO:0000256" key="7">
    <source>
        <dbReference type="ARBA" id="ARBA00022786"/>
    </source>
</evidence>
<dbReference type="Gene3D" id="1.10.10.60">
    <property type="entry name" value="Homeodomain-like"/>
    <property type="match status" value="1"/>
</dbReference>
<feature type="compositionally biased region" description="Acidic residues" evidence="16">
    <location>
        <begin position="333"/>
        <end position="345"/>
    </location>
</feature>
<reference evidence="20" key="1">
    <citation type="journal article" date="2023" name="Proc. Natl. Acad. Sci. U.S.A.">
        <title>Genomic and structural basis for evolution of tropane alkaloid biosynthesis.</title>
        <authorList>
            <person name="Wanga Y.-J."/>
            <person name="Taina T."/>
            <person name="Yua J.-Y."/>
            <person name="Lia J."/>
            <person name="Xua B."/>
            <person name="Chenc J."/>
            <person name="D'Auriad J.C."/>
            <person name="Huanga J.-P."/>
            <person name="Huanga S.-X."/>
        </authorList>
    </citation>
    <scope>NUCLEOTIDE SEQUENCE [LARGE SCALE GENOMIC DNA]</scope>
    <source>
        <strain evidence="20">cv. KIB-2019</strain>
    </source>
</reference>
<evidence type="ECO:0000256" key="13">
    <source>
        <dbReference type="PROSITE-ProRule" id="PRU00452"/>
    </source>
</evidence>
<dbReference type="CDD" id="cd16651">
    <property type="entry name" value="SPL-RING_NSE2"/>
    <property type="match status" value="1"/>
</dbReference>
<keyword evidence="11 12" id="KW-0539">Nucleus</keyword>
<dbReference type="GO" id="GO:0016925">
    <property type="term" value="P:protein sumoylation"/>
    <property type="evidence" value="ECO:0007669"/>
    <property type="project" value="TreeGrafter"/>
</dbReference>
<keyword evidence="5" id="KW-0479">Metal-binding</keyword>
<keyword evidence="6 13" id="KW-0863">Zinc-finger</keyword>
<feature type="DNA-binding region" description="Homeobox" evidence="12">
    <location>
        <begin position="14"/>
        <end position="73"/>
    </location>
</feature>